<keyword evidence="2" id="KW-1185">Reference proteome</keyword>
<dbReference type="EMBL" id="CP002530">
    <property type="protein sequence ID" value="ADY37250.1"/>
    <property type="molecule type" value="Genomic_DNA"/>
</dbReference>
<name>F0R0A6_PHOSB</name>
<gene>
    <name evidence="1" type="ordered locus">Bacsa_2717</name>
</gene>
<reference evidence="1 2" key="1">
    <citation type="journal article" date="2011" name="Stand. Genomic Sci.">
        <title>Complete genome sequence of Bacteroides salanitronis type strain (BL78).</title>
        <authorList>
            <person name="Gronow S."/>
            <person name="Held B."/>
            <person name="Lucas S."/>
            <person name="Lapidus A."/>
            <person name="Del Rio T.G."/>
            <person name="Nolan M."/>
            <person name="Tice H."/>
            <person name="Deshpande S."/>
            <person name="Cheng J.F."/>
            <person name="Pitluck S."/>
            <person name="Liolios K."/>
            <person name="Pagani I."/>
            <person name="Ivanova N."/>
            <person name="Mavromatis K."/>
            <person name="Pati A."/>
            <person name="Tapia R."/>
            <person name="Han C."/>
            <person name="Goodwin L."/>
            <person name="Chen A."/>
            <person name="Palaniappan K."/>
            <person name="Land M."/>
            <person name="Hauser L."/>
            <person name="Chang Y.J."/>
            <person name="Jeffries C.D."/>
            <person name="Brambilla E.M."/>
            <person name="Rohde M."/>
            <person name="Goker M."/>
            <person name="Detter J.C."/>
            <person name="Woyke T."/>
            <person name="Bristow J."/>
            <person name="Markowitz V."/>
            <person name="Hugenholtz P."/>
            <person name="Kyrpides N.C."/>
            <person name="Klenk H.P."/>
            <person name="Eisen J.A."/>
        </authorList>
    </citation>
    <scope>NUCLEOTIDE SEQUENCE [LARGE SCALE GENOMIC DNA]</scope>
    <source>
        <strain evidence="1 2">DSM 18170</strain>
    </source>
</reference>
<evidence type="ECO:0008006" key="3">
    <source>
        <dbReference type="Google" id="ProtNLM"/>
    </source>
</evidence>
<dbReference type="RefSeq" id="WP_013618624.1">
    <property type="nucleotide sequence ID" value="NC_015164.1"/>
</dbReference>
<dbReference type="HOGENOM" id="CLU_094155_0_0_10"/>
<dbReference type="OrthoDB" id="1524821at2"/>
<dbReference type="Proteomes" id="UP000007486">
    <property type="component" value="Chromosome"/>
</dbReference>
<dbReference type="Pfam" id="PF02620">
    <property type="entry name" value="YceD"/>
    <property type="match status" value="1"/>
</dbReference>
<dbReference type="eggNOG" id="COG1399">
    <property type="taxonomic scope" value="Bacteria"/>
</dbReference>
<proteinExistence type="predicted"/>
<organism evidence="1 2">
    <name type="scientific">Phocaeicola salanitronis (strain DSM 18170 / JCM 13657 / CCUG 60908 / BL78)</name>
    <name type="common">Bacteroides salanitronis</name>
    <dbReference type="NCBI Taxonomy" id="667015"/>
    <lineage>
        <taxon>Bacteria</taxon>
        <taxon>Pseudomonadati</taxon>
        <taxon>Bacteroidota</taxon>
        <taxon>Bacteroidia</taxon>
        <taxon>Bacteroidales</taxon>
        <taxon>Bacteroidaceae</taxon>
        <taxon>Phocaeicola</taxon>
    </lineage>
</organism>
<dbReference type="AlphaFoldDB" id="F0R0A6"/>
<dbReference type="KEGG" id="bsa:Bacsa_2717"/>
<protein>
    <recommendedName>
        <fullName evidence="3">DUF177 domain-containing protein</fullName>
    </recommendedName>
</protein>
<dbReference type="STRING" id="667015.Bacsa_2717"/>
<evidence type="ECO:0000313" key="2">
    <source>
        <dbReference type="Proteomes" id="UP000007486"/>
    </source>
</evidence>
<sequence length="169" mass="19492">MVQDTCRYEYVLDDDFFKCIDAPDIRKGHLQVCVTVKKAMGVFVLDFRIEGVVVVPCDRCLDDMEIAVDTTNSLKVKLGIAYADEDEFVVVPEVEGYVNIAWFVYEFVVLSLPMQHMHESGKCNERMMAALNQHLCIENEYDDAAQSEEEELNDIDPRWNELRKITDNN</sequence>
<evidence type="ECO:0000313" key="1">
    <source>
        <dbReference type="EMBL" id="ADY37250.1"/>
    </source>
</evidence>
<dbReference type="InterPro" id="IPR003772">
    <property type="entry name" value="YceD"/>
</dbReference>
<accession>F0R0A6</accession>